<dbReference type="Proteomes" id="UP000270581">
    <property type="component" value="Unassembled WGS sequence"/>
</dbReference>
<name>A0AAJ4UVC9_9EURY</name>
<evidence type="ECO:0000256" key="1">
    <source>
        <dbReference type="SAM" id="MobiDB-lite"/>
    </source>
</evidence>
<comment type="caution">
    <text evidence="2">The sequence shown here is derived from an EMBL/GenBank/DDBJ whole genome shotgun (WGS) entry which is preliminary data.</text>
</comment>
<keyword evidence="3" id="KW-1185">Reference proteome</keyword>
<gene>
    <name evidence="2" type="ORF">Nmn1133_03555</name>
</gene>
<accession>A0AAJ4UVC9</accession>
<reference evidence="2 3" key="1">
    <citation type="submission" date="2018-11" db="EMBL/GenBank/DDBJ databases">
        <title>Genome sequences of Natronomonas sp. CBA1133.</title>
        <authorList>
            <person name="Roh S.W."/>
            <person name="Cha I.-T."/>
        </authorList>
    </citation>
    <scope>NUCLEOTIDE SEQUENCE [LARGE SCALE GENOMIC DNA]</scope>
    <source>
        <strain evidence="2 3">CBA1133</strain>
    </source>
</reference>
<feature type="compositionally biased region" description="Basic and acidic residues" evidence="1">
    <location>
        <begin position="1"/>
        <end position="13"/>
    </location>
</feature>
<dbReference type="RefSeq" id="WP_075938131.1">
    <property type="nucleotide sequence ID" value="NZ_BDJH01000002.1"/>
</dbReference>
<proteinExistence type="predicted"/>
<evidence type="ECO:0000313" key="2">
    <source>
        <dbReference type="EMBL" id="RNJ25853.1"/>
    </source>
</evidence>
<organism evidence="2 3">
    <name type="scientific">Halosegnis longus</name>
    <dbReference type="NCBI Taxonomy" id="2216012"/>
    <lineage>
        <taxon>Archaea</taxon>
        <taxon>Methanobacteriati</taxon>
        <taxon>Methanobacteriota</taxon>
        <taxon>Stenosarchaea group</taxon>
        <taxon>Halobacteria</taxon>
        <taxon>Halobacteriales</taxon>
        <taxon>Natronomonadaceae</taxon>
        <taxon>Halosegnis</taxon>
    </lineage>
</organism>
<sequence>MSDDEPPLRKTDRAIPPQSTAIARRLTTGDRKLCHCLDCGRQLVAIKHGDNCLFCGSRALVIE</sequence>
<dbReference type="AlphaFoldDB" id="A0AAJ4UVC9"/>
<protein>
    <submittedName>
        <fullName evidence="2">Uncharacterized protein</fullName>
    </submittedName>
</protein>
<feature type="region of interest" description="Disordered" evidence="1">
    <location>
        <begin position="1"/>
        <end position="21"/>
    </location>
</feature>
<dbReference type="EMBL" id="RJJC01000001">
    <property type="protein sequence ID" value="RNJ25853.1"/>
    <property type="molecule type" value="Genomic_DNA"/>
</dbReference>
<evidence type="ECO:0000313" key="3">
    <source>
        <dbReference type="Proteomes" id="UP000270581"/>
    </source>
</evidence>